<protein>
    <recommendedName>
        <fullName evidence="4">Retrotransposon gag domain-containing protein</fullName>
    </recommendedName>
</protein>
<dbReference type="STRING" id="27342.A0A0H2S2M8"/>
<evidence type="ECO:0000256" key="1">
    <source>
        <dbReference type="SAM" id="MobiDB-lite"/>
    </source>
</evidence>
<feature type="region of interest" description="Disordered" evidence="1">
    <location>
        <begin position="185"/>
        <end position="213"/>
    </location>
</feature>
<keyword evidence="3" id="KW-1185">Reference proteome</keyword>
<sequence>MKPPTLGPGEATPEVFQRWESGCLAYFQAKQVPEDQQVARVAPGLQDALVSAWYLHERTELNNLAFSLFMARLRDEFLDPDWVPKLRRDIGRMAQGDKPFSEYANAVLQRNALLLGTEEHMSELLLKYHLESHLHDKTAKAVDKARLAPDLGLTKWRLAVKEIDDYRREKEINLQKLVHQEIAKREREKNATARAGLTNRPSRTANTSTPFTKLPTLLPTEKELLDKHAGCYKCRRFYVFHQSKQCQNPYPDANTYNTLTPKDA</sequence>
<accession>A0A0H2S2M8</accession>
<name>A0A0H2S2M8_9AGAM</name>
<proteinExistence type="predicted"/>
<dbReference type="AlphaFoldDB" id="A0A0H2S2M8"/>
<feature type="compositionally biased region" description="Polar residues" evidence="1">
    <location>
        <begin position="199"/>
        <end position="211"/>
    </location>
</feature>
<evidence type="ECO:0000313" key="2">
    <source>
        <dbReference type="EMBL" id="KLO18112.1"/>
    </source>
</evidence>
<dbReference type="OrthoDB" id="2666339at2759"/>
<dbReference type="InParanoid" id="A0A0H2S2M8"/>
<dbReference type="EMBL" id="KQ085898">
    <property type="protein sequence ID" value="KLO18112.1"/>
    <property type="molecule type" value="Genomic_DNA"/>
</dbReference>
<evidence type="ECO:0008006" key="4">
    <source>
        <dbReference type="Google" id="ProtNLM"/>
    </source>
</evidence>
<dbReference type="Proteomes" id="UP000053477">
    <property type="component" value="Unassembled WGS sequence"/>
</dbReference>
<organism evidence="2 3">
    <name type="scientific">Schizopora paradoxa</name>
    <dbReference type="NCBI Taxonomy" id="27342"/>
    <lineage>
        <taxon>Eukaryota</taxon>
        <taxon>Fungi</taxon>
        <taxon>Dikarya</taxon>
        <taxon>Basidiomycota</taxon>
        <taxon>Agaricomycotina</taxon>
        <taxon>Agaricomycetes</taxon>
        <taxon>Hymenochaetales</taxon>
        <taxon>Schizoporaceae</taxon>
        <taxon>Schizopora</taxon>
    </lineage>
</organism>
<gene>
    <name evidence="2" type="ORF">SCHPADRAFT_820302</name>
</gene>
<evidence type="ECO:0000313" key="3">
    <source>
        <dbReference type="Proteomes" id="UP000053477"/>
    </source>
</evidence>
<reference evidence="2 3" key="1">
    <citation type="submission" date="2015-04" db="EMBL/GenBank/DDBJ databases">
        <title>Complete genome sequence of Schizopora paradoxa KUC8140, a cosmopolitan wood degrader in East Asia.</title>
        <authorList>
            <consortium name="DOE Joint Genome Institute"/>
            <person name="Min B."/>
            <person name="Park H."/>
            <person name="Jang Y."/>
            <person name="Kim J.-J."/>
            <person name="Kim K.H."/>
            <person name="Pangilinan J."/>
            <person name="Lipzen A."/>
            <person name="Riley R."/>
            <person name="Grigoriev I.V."/>
            <person name="Spatafora J.W."/>
            <person name="Choi I.-G."/>
        </authorList>
    </citation>
    <scope>NUCLEOTIDE SEQUENCE [LARGE SCALE GENOMIC DNA]</scope>
    <source>
        <strain evidence="2 3">KUC8140</strain>
    </source>
</reference>
<feature type="non-terminal residue" evidence="2">
    <location>
        <position position="264"/>
    </location>
</feature>